<evidence type="ECO:0000256" key="1">
    <source>
        <dbReference type="SAM" id="Coils"/>
    </source>
</evidence>
<comment type="caution">
    <text evidence="2">The sequence shown here is derived from an EMBL/GenBank/DDBJ whole genome shotgun (WGS) entry which is preliminary data.</text>
</comment>
<keyword evidence="1" id="KW-0175">Coiled coil</keyword>
<organism evidence="2 3">
    <name type="scientific">Rhodopirellula maiorica SM1</name>
    <dbReference type="NCBI Taxonomy" id="1265738"/>
    <lineage>
        <taxon>Bacteria</taxon>
        <taxon>Pseudomonadati</taxon>
        <taxon>Planctomycetota</taxon>
        <taxon>Planctomycetia</taxon>
        <taxon>Pirellulales</taxon>
        <taxon>Pirellulaceae</taxon>
        <taxon>Novipirellula</taxon>
    </lineage>
</organism>
<dbReference type="Proteomes" id="UP000011991">
    <property type="component" value="Unassembled WGS sequence"/>
</dbReference>
<feature type="coiled-coil region" evidence="1">
    <location>
        <begin position="34"/>
        <end position="61"/>
    </location>
</feature>
<name>M5RN03_9BACT</name>
<reference evidence="2 3" key="1">
    <citation type="journal article" date="2013" name="Mar. Genomics">
        <title>Expression of sulfatases in Rhodopirellula baltica and the diversity of sulfatases in the genus Rhodopirellula.</title>
        <authorList>
            <person name="Wegner C.E."/>
            <person name="Richter-Heitmann T."/>
            <person name="Klindworth A."/>
            <person name="Klockow C."/>
            <person name="Richter M."/>
            <person name="Achstetter T."/>
            <person name="Glockner F.O."/>
            <person name="Harder J."/>
        </authorList>
    </citation>
    <scope>NUCLEOTIDE SEQUENCE [LARGE SCALE GENOMIC DNA]</scope>
    <source>
        <strain evidence="2 3">SM1</strain>
    </source>
</reference>
<dbReference type="AlphaFoldDB" id="M5RN03"/>
<evidence type="ECO:0000313" key="3">
    <source>
        <dbReference type="Proteomes" id="UP000011991"/>
    </source>
</evidence>
<proteinExistence type="predicted"/>
<accession>M5RN03</accession>
<protein>
    <submittedName>
        <fullName evidence="2">Uncharacterized protein</fullName>
    </submittedName>
</protein>
<sequence length="154" mass="17133">MFTFLSRFDFMLNPDPADLSLQRQDADGSGALSSEVAGAAIEDLQREISRLQRSIRQTIQSHLNRFAGENFGSLQQNQQMAQAIHTLLESHGLRVQCSECGHPAILRVSARPGIEHGAFVFDHTIDRRRTFHGGRAVMPQIRLVSKPARKKAAS</sequence>
<dbReference type="PATRIC" id="fig|1265738.3.peg.2501"/>
<evidence type="ECO:0000313" key="2">
    <source>
        <dbReference type="EMBL" id="EMI20586.1"/>
    </source>
</evidence>
<dbReference type="EMBL" id="ANOG01000352">
    <property type="protein sequence ID" value="EMI20586.1"/>
    <property type="molecule type" value="Genomic_DNA"/>
</dbReference>
<keyword evidence="3" id="KW-1185">Reference proteome</keyword>
<gene>
    <name evidence="2" type="ORF">RMSM_02492</name>
</gene>